<evidence type="ECO:0000313" key="1">
    <source>
        <dbReference type="EMBL" id="OAX30571.1"/>
    </source>
</evidence>
<dbReference type="Proteomes" id="UP000092154">
    <property type="component" value="Unassembled WGS sequence"/>
</dbReference>
<sequence>MTNGFNIILYIEFSYHVAHFKSPKALRPLLHISPNRDTNKLSTIAKETVLLLHRHRCRETSQNATRACRKAVFAQYIKCSLCTNATLQRTLRLQHPAQSSYPHQANGTRV</sequence>
<dbReference type="EMBL" id="KV450254">
    <property type="protein sequence ID" value="OAX30571.1"/>
    <property type="molecule type" value="Genomic_DNA"/>
</dbReference>
<gene>
    <name evidence="1" type="ORF">K503DRAFT_778122</name>
</gene>
<name>A0A1B7MD96_9AGAM</name>
<reference evidence="1 2" key="1">
    <citation type="submission" date="2016-06" db="EMBL/GenBank/DDBJ databases">
        <title>Comparative genomics of the ectomycorrhizal sister species Rhizopogon vinicolor and Rhizopogon vesiculosus (Basidiomycota: Boletales) reveals a divergence of the mating type B locus.</title>
        <authorList>
            <consortium name="DOE Joint Genome Institute"/>
            <person name="Mujic A.B."/>
            <person name="Kuo A."/>
            <person name="Tritt A."/>
            <person name="Lipzen A."/>
            <person name="Chen C."/>
            <person name="Johnson J."/>
            <person name="Sharma A."/>
            <person name="Barry K."/>
            <person name="Grigoriev I.V."/>
            <person name="Spatafora J.W."/>
        </authorList>
    </citation>
    <scope>NUCLEOTIDE SEQUENCE [LARGE SCALE GENOMIC DNA]</scope>
    <source>
        <strain evidence="1 2">AM-OR11-026</strain>
    </source>
</reference>
<accession>A0A1B7MD96</accession>
<keyword evidence="2" id="KW-1185">Reference proteome</keyword>
<dbReference type="AlphaFoldDB" id="A0A1B7MD96"/>
<dbReference type="InParanoid" id="A0A1B7MD96"/>
<evidence type="ECO:0000313" key="2">
    <source>
        <dbReference type="Proteomes" id="UP000092154"/>
    </source>
</evidence>
<proteinExistence type="predicted"/>
<organism evidence="1 2">
    <name type="scientific">Rhizopogon vinicolor AM-OR11-026</name>
    <dbReference type="NCBI Taxonomy" id="1314800"/>
    <lineage>
        <taxon>Eukaryota</taxon>
        <taxon>Fungi</taxon>
        <taxon>Dikarya</taxon>
        <taxon>Basidiomycota</taxon>
        <taxon>Agaricomycotina</taxon>
        <taxon>Agaricomycetes</taxon>
        <taxon>Agaricomycetidae</taxon>
        <taxon>Boletales</taxon>
        <taxon>Suillineae</taxon>
        <taxon>Rhizopogonaceae</taxon>
        <taxon>Rhizopogon</taxon>
    </lineage>
</organism>
<protein>
    <submittedName>
        <fullName evidence="1">Uncharacterized protein</fullName>
    </submittedName>
</protein>